<evidence type="ECO:0000313" key="2">
    <source>
        <dbReference type="EMBL" id="CAE6842925.1"/>
    </source>
</evidence>
<organism evidence="2 3">
    <name type="scientific">Paraburkholderia aspalathi</name>
    <dbReference type="NCBI Taxonomy" id="1324617"/>
    <lineage>
        <taxon>Bacteria</taxon>
        <taxon>Pseudomonadati</taxon>
        <taxon>Pseudomonadota</taxon>
        <taxon>Betaproteobacteria</taxon>
        <taxon>Burkholderiales</taxon>
        <taxon>Burkholderiaceae</taxon>
        <taxon>Paraburkholderia</taxon>
    </lineage>
</organism>
<dbReference type="InterPro" id="IPR029058">
    <property type="entry name" value="AB_hydrolase_fold"/>
</dbReference>
<evidence type="ECO:0000259" key="1">
    <source>
        <dbReference type="Pfam" id="PF12697"/>
    </source>
</evidence>
<proteinExistence type="predicted"/>
<keyword evidence="2" id="KW-0378">Hydrolase</keyword>
<protein>
    <submittedName>
        <fullName evidence="2">Aminoacrylate hydrolase RutD</fullName>
        <ecNumber evidence="2">3.5.1.-</ecNumber>
    </submittedName>
</protein>
<dbReference type="Proteomes" id="UP000674425">
    <property type="component" value="Unassembled WGS sequence"/>
</dbReference>
<dbReference type="Pfam" id="PF12697">
    <property type="entry name" value="Abhydrolase_6"/>
    <property type="match status" value="1"/>
</dbReference>
<feature type="domain" description="AB hydrolase-1" evidence="1">
    <location>
        <begin position="7"/>
        <end position="225"/>
    </location>
</feature>
<accession>A0ABM8SYR2</accession>
<dbReference type="PRINTS" id="PR00111">
    <property type="entry name" value="ABHYDROLASE"/>
</dbReference>
<keyword evidence="3" id="KW-1185">Reference proteome</keyword>
<dbReference type="EMBL" id="CAJNAU010000103">
    <property type="protein sequence ID" value="CAE6842925.1"/>
    <property type="molecule type" value="Genomic_DNA"/>
</dbReference>
<sequence>MASGSPLVLLPGTLCDERVWRAQINALSGGWEIIVCALGSEPTLAEEVASLLATLPPRFSLAGFSLGGIAALEFYRQAPQRIERLALIAANARADDEANHLPRRQLAARVAAGDLGRVLRDALLPNYLSSACRRSDALAGEISAMAEATAARFARQVEYACGRPDSRPLLHSIDVPVLILYGEDDRVCPVERQLEMAGAIPHATLHAVPACGHFVLLEAPDVCSAALTRWLEATRQDDRTTGESL</sequence>
<dbReference type="GO" id="GO:0016787">
    <property type="term" value="F:hydrolase activity"/>
    <property type="evidence" value="ECO:0007669"/>
    <property type="project" value="UniProtKB-KW"/>
</dbReference>
<dbReference type="EC" id="3.5.1.-" evidence="2"/>
<dbReference type="InterPro" id="IPR050266">
    <property type="entry name" value="AB_hydrolase_sf"/>
</dbReference>
<dbReference type="PANTHER" id="PTHR43798:SF33">
    <property type="entry name" value="HYDROLASE, PUTATIVE (AFU_ORTHOLOGUE AFUA_2G14860)-RELATED"/>
    <property type="match status" value="1"/>
</dbReference>
<name>A0ABM8SYR2_9BURK</name>
<dbReference type="InterPro" id="IPR000073">
    <property type="entry name" value="AB_hydrolase_1"/>
</dbReference>
<dbReference type="SUPFAM" id="SSF53474">
    <property type="entry name" value="alpha/beta-Hydrolases"/>
    <property type="match status" value="1"/>
</dbReference>
<evidence type="ECO:0000313" key="3">
    <source>
        <dbReference type="Proteomes" id="UP000674425"/>
    </source>
</evidence>
<dbReference type="Gene3D" id="3.40.50.1820">
    <property type="entry name" value="alpha/beta hydrolase"/>
    <property type="match status" value="1"/>
</dbReference>
<dbReference type="RefSeq" id="WP_200621835.1">
    <property type="nucleotide sequence ID" value="NZ_CAJNAU010000103.1"/>
</dbReference>
<reference evidence="2 3" key="1">
    <citation type="submission" date="2021-02" db="EMBL/GenBank/DDBJ databases">
        <authorList>
            <person name="Vanwijnsberghe S."/>
        </authorList>
    </citation>
    <scope>NUCLEOTIDE SEQUENCE [LARGE SCALE GENOMIC DNA]</scope>
    <source>
        <strain evidence="2 3">R-69658</strain>
    </source>
</reference>
<dbReference type="PANTHER" id="PTHR43798">
    <property type="entry name" value="MONOACYLGLYCEROL LIPASE"/>
    <property type="match status" value="1"/>
</dbReference>
<comment type="caution">
    <text evidence="2">The sequence shown here is derived from an EMBL/GenBank/DDBJ whole genome shotgun (WGS) entry which is preliminary data.</text>
</comment>
<gene>
    <name evidence="2" type="primary">rutD_2</name>
    <name evidence="2" type="ORF">R69658_06808</name>
</gene>